<evidence type="ECO:0000313" key="2">
    <source>
        <dbReference type="Proteomes" id="UP000031184"/>
    </source>
</evidence>
<dbReference type="AlphaFoldDB" id="A0A017H3X2"/>
<dbReference type="PROSITE" id="PS51295">
    <property type="entry name" value="CRM"/>
    <property type="match status" value="1"/>
</dbReference>
<dbReference type="OrthoDB" id="9797519at2"/>
<dbReference type="PANTHER" id="PTHR40065:SF3">
    <property type="entry name" value="RNA-BINDING PROTEIN YHBY"/>
    <property type="match status" value="1"/>
</dbReference>
<dbReference type="Proteomes" id="UP000031184">
    <property type="component" value="Unassembled WGS sequence"/>
</dbReference>
<dbReference type="GO" id="GO:0003723">
    <property type="term" value="F:RNA binding"/>
    <property type="evidence" value="ECO:0007669"/>
    <property type="project" value="UniProtKB-UniRule"/>
</dbReference>
<name>A0A017H3X2_9FUSO</name>
<gene>
    <name evidence="1" type="ORF">C095_00815</name>
</gene>
<sequence length="101" mass="11716">MKLTSKQRAFLKKKAHELNPIVRIGKDGLQETVIDSILSAIDSRELIKVKILQNCETKKEEIYEQLLQETRFHVVDMIGRTIIIFKENKEKPVISLELKAL</sequence>
<protein>
    <submittedName>
        <fullName evidence="1">RNA-binding protein</fullName>
    </submittedName>
</protein>
<dbReference type="InterPro" id="IPR051925">
    <property type="entry name" value="RNA-binding_domain"/>
</dbReference>
<dbReference type="GeneID" id="75076512"/>
<organism evidence="1 2">
    <name type="scientific">Fusobacterium necrophorum subsp. funduliforme B35</name>
    <dbReference type="NCBI Taxonomy" id="1226633"/>
    <lineage>
        <taxon>Bacteria</taxon>
        <taxon>Fusobacteriati</taxon>
        <taxon>Fusobacteriota</taxon>
        <taxon>Fusobacteriia</taxon>
        <taxon>Fusobacteriales</taxon>
        <taxon>Fusobacteriaceae</taxon>
        <taxon>Fusobacterium</taxon>
    </lineage>
</organism>
<dbReference type="NCBIfam" id="TIGR00253">
    <property type="entry name" value="RNA_bind_YhbY"/>
    <property type="match status" value="1"/>
</dbReference>
<dbReference type="PATRIC" id="fig|1226633.4.peg.157"/>
<dbReference type="RefSeq" id="WP_005959376.1">
    <property type="nucleotide sequence ID" value="NZ_AOJP01000009.1"/>
</dbReference>
<dbReference type="SUPFAM" id="SSF75471">
    <property type="entry name" value="YhbY-like"/>
    <property type="match status" value="1"/>
</dbReference>
<accession>A0A017H3X2</accession>
<dbReference type="Pfam" id="PF01985">
    <property type="entry name" value="CRS1_YhbY"/>
    <property type="match status" value="1"/>
</dbReference>
<dbReference type="Gene3D" id="3.30.110.60">
    <property type="entry name" value="YhbY-like"/>
    <property type="match status" value="1"/>
</dbReference>
<dbReference type="InterPro" id="IPR001890">
    <property type="entry name" value="RNA-binding_CRM"/>
</dbReference>
<dbReference type="PANTHER" id="PTHR40065">
    <property type="entry name" value="RNA-BINDING PROTEIN YHBY"/>
    <property type="match status" value="1"/>
</dbReference>
<evidence type="ECO:0000313" key="1">
    <source>
        <dbReference type="EMBL" id="KID50216.1"/>
    </source>
</evidence>
<dbReference type="EMBL" id="AUZI01000007">
    <property type="protein sequence ID" value="KID50216.1"/>
    <property type="molecule type" value="Genomic_DNA"/>
</dbReference>
<proteinExistence type="predicted"/>
<reference evidence="1 2" key="1">
    <citation type="submission" date="2013-08" db="EMBL/GenBank/DDBJ databases">
        <title>An opportunistic ruminal bacterium that causes liver abscesses in cattle.</title>
        <authorList>
            <person name="Benahmed F.H."/>
            <person name="Rasmussen M."/>
            <person name="Harbottle H."/>
            <person name="Soppet D."/>
            <person name="Nagaraja T.G."/>
            <person name="Davidson M."/>
        </authorList>
    </citation>
    <scope>NUCLEOTIDE SEQUENCE [LARGE SCALE GENOMIC DNA]</scope>
    <source>
        <strain evidence="1 2">B35</strain>
    </source>
</reference>
<dbReference type="InterPro" id="IPR017924">
    <property type="entry name" value="RNA-binding_YhbY"/>
</dbReference>
<comment type="caution">
    <text evidence="1">The sequence shown here is derived from an EMBL/GenBank/DDBJ whole genome shotgun (WGS) entry which is preliminary data.</text>
</comment>
<dbReference type="SMART" id="SM01103">
    <property type="entry name" value="CRS1_YhbY"/>
    <property type="match status" value="1"/>
</dbReference>
<dbReference type="InterPro" id="IPR035920">
    <property type="entry name" value="YhbY-like_sf"/>
</dbReference>